<feature type="compositionally biased region" description="Low complexity" evidence="7">
    <location>
        <begin position="395"/>
        <end position="408"/>
    </location>
</feature>
<dbReference type="GO" id="GO:0061775">
    <property type="term" value="F:cohesin loader activity"/>
    <property type="evidence" value="ECO:0007669"/>
    <property type="project" value="InterPro"/>
</dbReference>
<dbReference type="GO" id="GO:0140588">
    <property type="term" value="P:chromatin looping"/>
    <property type="evidence" value="ECO:0007669"/>
    <property type="project" value="InterPro"/>
</dbReference>
<dbReference type="GO" id="GO:1990414">
    <property type="term" value="P:replication-born double-strand break repair via sister chromatid exchange"/>
    <property type="evidence" value="ECO:0007669"/>
    <property type="project" value="TreeGrafter"/>
</dbReference>
<dbReference type="EnsemblMetazoa" id="GBRI021684-RA">
    <property type="protein sequence ID" value="GBRI021684-PA"/>
    <property type="gene ID" value="GBRI021684"/>
</dbReference>
<dbReference type="GO" id="GO:0090694">
    <property type="term" value="C:Scc2-Scc4 cohesin loading complex"/>
    <property type="evidence" value="ECO:0007669"/>
    <property type="project" value="TreeGrafter"/>
</dbReference>
<dbReference type="GO" id="GO:0010468">
    <property type="term" value="P:regulation of gene expression"/>
    <property type="evidence" value="ECO:0007669"/>
    <property type="project" value="InterPro"/>
</dbReference>
<sequence length="2169" mass="245996">MSGRETPIVPVTTLAGLTSLSDLLSELPVSESMGLSASFNKTLLFHTLVASESKNLLSVKDENLIRQLVHAIEQTNSDNILLKPKYALQEPGANSSTHPELLQGIYKFRSTVFNIPPNNVVHPAQTTAPQNTVIANTNLPSIAVSSQQHISSQQQNDHRPYHIQQPQPQPHPQPLPQVPQIDQRLTSKPIDSANSNLIMNTHETPQTREVTQNAPNLPHDESPMLKEQTNCLPPVNLDAKAFNNNCSAIKNVQETSVVQQEIKVKETEILQADQESKVCVKAISTVDVEDDKTTTKVENENTPCNNIQTQPAPIQGNFQNVLNLHRQHFGANIQQHKQLTPVNSTNVTPIEKVIKSENAVCQSPIGKETTTNNSSLNPTVDAPITLPMSSAQLCPNSSEKPNNSNSDKPNLRVCINRLKAEDIRLMQQSIKTFIKKSPELAKKVGLLTTESEFKLIPQQIPSVASCANVSVNSANCVPNASAKEAEEKRITKDTFTIMKADEKQSTAKRKLPITIDDIPPDQIFSKPKVRRVERVITSHTSKCSKDDVLRSQTYQQFMRNMEQIIELLDDTESPNFESDDVDENIECISSKMLNTMSNDVAKLKAKNVLDLIPKNKLTLLINYAMRNIYLAKNYSAGPDDEEEIIDDEVMEKILNGIESCLLICNIYSTVNDLKFLQEDNISVIIKFMQFQLRETIFPSYDPVYTVKNMKKTTNRGRSKAYQNHSRNLHLLYSKVVELMKVFVMLFDKCFFVDTIVLPLSTLAIEPFFVDNIDTLQFVCLELVTTIFRKEQYEKIRGSILGDILASIDRLPSSKKNLRPFKLTNNGGNIQMVTALVLQLIQCATILPDALCSTDTNSKNIQVNDNDISESSSRTKKKPNTDVVVLKKYDVAISIGGNFLTTFLNKCKTRSNETDFRPLFENFIHDLLSTVNKPEWPASELLLSLLGTMLVRYVSDKSIEQSIRLVSLDYLGIVASRLRKDTVESRCKVNIIDSMIKSIKLEQEREGDLTVTNNKIKVDPEEERTEFLQKILLDFLAVNAQEENLIWDYARHFYLAQWYRDIIYQRKRIAEGDKHYASRKKTNKRKKHRKGGSSTSSESDSCNESGDDGRIANENNRCADIIDQELNLEIFNILEQRKAFLISKIKPYSLSNDINHASHIKTYIDYTNAHLIAQYLATKRPFSQSFDGYLKKIILVVNEPSIAVRTRAMKCLANIVEVDPFVLKRKDMQMGVNQKFLDAAISVREAAVDLVGKFVLSNEELIDQYYDMLSTRILDTGVSVRKRVIKILRDICIEYPDFKKIPEICVKMIRRVNDEEGIQKLVTEVFMKMWFNPCNRNDKHGIQRKINQIIDVVNTAHDTGTTWLEGLLNSIFQPKENMLKTDGNSQDPVKKNTEPPQEIVLACQQLADGLVDRLIELEDTDNDRMLGCITTLHLLAKVRPQLLVRHAMTIEPYLNIKCHPSTAPKFICAVADILEKVVPLVNNASESFLASLEEHLMLLVVSLNQAVVSSCVSCLGAVVNKITKNYKLIRDCFQKFYRILDYSRNQVVGNNHSIDAIYTPMFRRSLFTIGILMRYFDFKAPHVIGETTGGGFSATICDDAFECLMFFTHCSNCEIRKQALIALGSFCVMNDDYLIRPELKQFYCDILRSDKTEPGIKIICMRNIWIYLTESEMCMYNKEKEWEKQCKNEDLKEMNDVSSGMASRIIQLYLQEIFDCFLNRDDAVRLWAVKVVQIVLRQGLVHPVRMVPYLICLSTDSKLESAHRADALLKDIDKTYSGFVNMKVQFGLQLCFKLQELLQCNNKGKVGNIIRGYVKRETDAMPTALNDFLYTLLRTTKPQRRALVQTVTKQFDDQKTQLRQMLYIADNLAYFPFVVQDEPLYLIHQIDLLISMAGTNILATFKECLKPGENSGDILEDDDDEEDSAVLFKRLPENTLEIEKCITSAQACMLLLVLKEHLKDMYSLTDSKISRYSPSETKLYEKAVTRKNVPDFNPKTTIDIIKKQQEQNNVASDHVTIKPLTDEEKMDLVIKYLDFKQLMLKLDPDDVESDEDMYDKSKLNSTMLSDITPTTSVLNSTGAYQSQNESGASGTINITNMSSPNFSNRSKNHIFSTPTPIKEPPVTPTSRARSVIVTKPTAIRKTSHKGKRKKRRMISSDEDDDECSDVDEYA</sequence>
<evidence type="ECO:0000256" key="5">
    <source>
        <dbReference type="ARBA" id="ARBA00023306"/>
    </source>
</evidence>
<dbReference type="STRING" id="37001.A0A1A9WJ34"/>
<dbReference type="Pfam" id="PF12830">
    <property type="entry name" value="Nipped-B_C"/>
    <property type="match status" value="1"/>
</dbReference>
<dbReference type="InterPro" id="IPR024986">
    <property type="entry name" value="Nipped-B_C"/>
</dbReference>
<evidence type="ECO:0000256" key="7">
    <source>
        <dbReference type="SAM" id="MobiDB-lite"/>
    </source>
</evidence>
<feature type="region of interest" description="Disordered" evidence="7">
    <location>
        <begin position="389"/>
        <end position="410"/>
    </location>
</feature>
<evidence type="ECO:0000313" key="9">
    <source>
        <dbReference type="EnsemblMetazoa" id="GBRI021684-PA"/>
    </source>
</evidence>
<evidence type="ECO:0000256" key="3">
    <source>
        <dbReference type="ARBA" id="ARBA00022737"/>
    </source>
</evidence>
<feature type="compositionally biased region" description="Pro residues" evidence="7">
    <location>
        <begin position="167"/>
        <end position="177"/>
    </location>
</feature>
<feature type="compositionally biased region" description="Polar residues" evidence="7">
    <location>
        <begin position="2078"/>
        <end position="2114"/>
    </location>
</feature>
<reference evidence="10" key="1">
    <citation type="submission" date="2014-03" db="EMBL/GenBank/DDBJ databases">
        <authorList>
            <person name="Aksoy S."/>
            <person name="Warren W."/>
            <person name="Wilson R.K."/>
        </authorList>
    </citation>
    <scope>NUCLEOTIDE SEQUENCE [LARGE SCALE GENOMIC DNA]</scope>
    <source>
        <strain evidence="10">IAEA</strain>
    </source>
</reference>
<feature type="compositionally biased region" description="Low complexity" evidence="7">
    <location>
        <begin position="144"/>
        <end position="155"/>
    </location>
</feature>
<dbReference type="InterPro" id="IPR026003">
    <property type="entry name" value="Cohesin_HEAT"/>
</dbReference>
<dbReference type="Pfam" id="PF12765">
    <property type="entry name" value="Cohesin_HEAT"/>
    <property type="match status" value="1"/>
</dbReference>
<evidence type="ECO:0000313" key="10">
    <source>
        <dbReference type="Proteomes" id="UP000091820"/>
    </source>
</evidence>
<keyword evidence="5 6" id="KW-0131">Cell cycle</keyword>
<comment type="subcellular location">
    <subcellularLocation>
        <location evidence="1 6">Nucleus</location>
    </subcellularLocation>
</comment>
<dbReference type="GO" id="GO:0003682">
    <property type="term" value="F:chromatin binding"/>
    <property type="evidence" value="ECO:0007669"/>
    <property type="project" value="TreeGrafter"/>
</dbReference>
<organism evidence="9 10">
    <name type="scientific">Glossina brevipalpis</name>
    <dbReference type="NCBI Taxonomy" id="37001"/>
    <lineage>
        <taxon>Eukaryota</taxon>
        <taxon>Metazoa</taxon>
        <taxon>Ecdysozoa</taxon>
        <taxon>Arthropoda</taxon>
        <taxon>Hexapoda</taxon>
        <taxon>Insecta</taxon>
        <taxon>Pterygota</taxon>
        <taxon>Neoptera</taxon>
        <taxon>Endopterygota</taxon>
        <taxon>Diptera</taxon>
        <taxon>Brachycera</taxon>
        <taxon>Muscomorpha</taxon>
        <taxon>Hippoboscoidea</taxon>
        <taxon>Glossinidae</taxon>
        <taxon>Glossina</taxon>
    </lineage>
</organism>
<evidence type="ECO:0000256" key="2">
    <source>
        <dbReference type="ARBA" id="ARBA00009252"/>
    </source>
</evidence>
<keyword evidence="3 6" id="KW-0677">Repeat</keyword>
<dbReference type="Proteomes" id="UP000091820">
    <property type="component" value="Unassembled WGS sequence"/>
</dbReference>
<evidence type="ECO:0000256" key="4">
    <source>
        <dbReference type="ARBA" id="ARBA00023242"/>
    </source>
</evidence>
<dbReference type="PANTHER" id="PTHR21704:SF18">
    <property type="entry name" value="NIPPED-B-LIKE PROTEIN"/>
    <property type="match status" value="1"/>
</dbReference>
<dbReference type="InterPro" id="IPR016024">
    <property type="entry name" value="ARM-type_fold"/>
</dbReference>
<proteinExistence type="inferred from homology"/>
<reference evidence="9" key="2">
    <citation type="submission" date="2020-05" db="UniProtKB">
        <authorList>
            <consortium name="EnsemblMetazoa"/>
        </authorList>
    </citation>
    <scope>IDENTIFICATION</scope>
    <source>
        <strain evidence="9">IAEA</strain>
    </source>
</reference>
<dbReference type="SUPFAM" id="SSF48371">
    <property type="entry name" value="ARM repeat"/>
    <property type="match status" value="1"/>
</dbReference>
<feature type="compositionally biased region" description="Basic residues" evidence="7">
    <location>
        <begin position="2140"/>
        <end position="2152"/>
    </location>
</feature>
<evidence type="ECO:0000259" key="8">
    <source>
        <dbReference type="Pfam" id="PF12830"/>
    </source>
</evidence>
<evidence type="ECO:0000256" key="1">
    <source>
        <dbReference type="ARBA" id="ARBA00004123"/>
    </source>
</evidence>
<evidence type="ECO:0000256" key="6">
    <source>
        <dbReference type="RuleBase" id="RU364107"/>
    </source>
</evidence>
<keyword evidence="4 6" id="KW-0539">Nucleus</keyword>
<feature type="compositionally biased region" description="Polar residues" evidence="7">
    <location>
        <begin position="300"/>
        <end position="312"/>
    </location>
</feature>
<dbReference type="GO" id="GO:0034087">
    <property type="term" value="P:establishment of mitotic sister chromatid cohesion"/>
    <property type="evidence" value="ECO:0007669"/>
    <property type="project" value="TreeGrafter"/>
</dbReference>
<accession>A0A1A9WJ34</accession>
<comment type="similarity">
    <text evidence="2 6">Belongs to the SCC2/Nipped-B family.</text>
</comment>
<dbReference type="InterPro" id="IPR033031">
    <property type="entry name" value="Scc2/Nipped-B"/>
</dbReference>
<feature type="compositionally biased region" description="Acidic residues" evidence="7">
    <location>
        <begin position="2155"/>
        <end position="2169"/>
    </location>
</feature>
<feature type="region of interest" description="Disordered" evidence="7">
    <location>
        <begin position="292"/>
        <end position="312"/>
    </location>
</feature>
<feature type="region of interest" description="Disordered" evidence="7">
    <location>
        <begin position="144"/>
        <end position="179"/>
    </location>
</feature>
<keyword evidence="10" id="KW-1185">Reference proteome</keyword>
<protein>
    <recommendedName>
        <fullName evidence="6">Nipped-B protein</fullName>
    </recommendedName>
</protein>
<feature type="domain" description="Sister chromatid cohesion C-terminal" evidence="8">
    <location>
        <begin position="1701"/>
        <end position="1886"/>
    </location>
</feature>
<feature type="compositionally biased region" description="Low complexity" evidence="7">
    <location>
        <begin position="1091"/>
        <end position="1103"/>
    </location>
</feature>
<name>A0A1A9WJ34_9MUSC</name>
<feature type="region of interest" description="Disordered" evidence="7">
    <location>
        <begin position="2078"/>
        <end position="2169"/>
    </location>
</feature>
<dbReference type="CDD" id="cd23958">
    <property type="entry name" value="SCC2"/>
    <property type="match status" value="1"/>
</dbReference>
<dbReference type="GO" id="GO:0071169">
    <property type="term" value="P:establishment of protein localization to chromatin"/>
    <property type="evidence" value="ECO:0007669"/>
    <property type="project" value="TreeGrafter"/>
</dbReference>
<dbReference type="VEuPathDB" id="VectorBase:GBRI021684"/>
<feature type="region of interest" description="Disordered" evidence="7">
    <location>
        <begin position="1073"/>
        <end position="1108"/>
    </location>
</feature>
<feature type="compositionally biased region" description="Basic residues" evidence="7">
    <location>
        <begin position="1076"/>
        <end position="1090"/>
    </location>
</feature>
<dbReference type="PANTHER" id="PTHR21704">
    <property type="entry name" value="NIPPED-B-LIKE PROTEIN DELANGIN SCC2-RELATED"/>
    <property type="match status" value="1"/>
</dbReference>